<dbReference type="RefSeq" id="WP_307813786.1">
    <property type="nucleotide sequence ID" value="NZ_JAFBBP010000001.1"/>
</dbReference>
<dbReference type="Pfam" id="PF10646">
    <property type="entry name" value="Germane"/>
    <property type="match status" value="1"/>
</dbReference>
<dbReference type="PROSITE" id="PS51257">
    <property type="entry name" value="PROKAR_LIPOPROTEIN"/>
    <property type="match status" value="1"/>
</dbReference>
<dbReference type="Proteomes" id="UP000764837">
    <property type="component" value="Unassembled WGS sequence"/>
</dbReference>
<gene>
    <name evidence="4" type="ORF">JOD64_005917</name>
</gene>
<organism evidence="4 5">
    <name type="scientific">Micromonospora luteifusca</name>
    <dbReference type="NCBI Taxonomy" id="709860"/>
    <lineage>
        <taxon>Bacteria</taxon>
        <taxon>Bacillati</taxon>
        <taxon>Actinomycetota</taxon>
        <taxon>Actinomycetes</taxon>
        <taxon>Micromonosporales</taxon>
        <taxon>Micromonosporaceae</taxon>
        <taxon>Micromonospora</taxon>
    </lineage>
</organism>
<dbReference type="InterPro" id="IPR018911">
    <property type="entry name" value="Gmad2_Ig-like_dom"/>
</dbReference>
<reference evidence="4 5" key="1">
    <citation type="submission" date="2021-01" db="EMBL/GenBank/DDBJ databases">
        <title>Sequencing the genomes of 1000 actinobacteria strains.</title>
        <authorList>
            <person name="Klenk H.-P."/>
        </authorList>
    </citation>
    <scope>NUCLEOTIDE SEQUENCE [LARGE SCALE GENOMIC DNA]</scope>
    <source>
        <strain evidence="4 5">DSM 100204</strain>
    </source>
</reference>
<dbReference type="Pfam" id="PF10648">
    <property type="entry name" value="Gmad2"/>
    <property type="match status" value="1"/>
</dbReference>
<evidence type="ECO:0000256" key="2">
    <source>
        <dbReference type="SAM" id="SignalP"/>
    </source>
</evidence>
<evidence type="ECO:0000313" key="5">
    <source>
        <dbReference type="Proteomes" id="UP000764837"/>
    </source>
</evidence>
<keyword evidence="5" id="KW-1185">Reference proteome</keyword>
<evidence type="ECO:0000259" key="3">
    <source>
        <dbReference type="SMART" id="SM00909"/>
    </source>
</evidence>
<evidence type="ECO:0000256" key="1">
    <source>
        <dbReference type="SAM" id="MobiDB-lite"/>
    </source>
</evidence>
<feature type="signal peptide" evidence="2">
    <location>
        <begin position="1"/>
        <end position="24"/>
    </location>
</feature>
<feature type="region of interest" description="Disordered" evidence="1">
    <location>
        <begin position="25"/>
        <end position="85"/>
    </location>
</feature>
<dbReference type="EMBL" id="JAFBBP010000001">
    <property type="protein sequence ID" value="MBM7494695.1"/>
    <property type="molecule type" value="Genomic_DNA"/>
</dbReference>
<name>A0ABS2M2N3_9ACTN</name>
<feature type="compositionally biased region" description="Pro residues" evidence="1">
    <location>
        <begin position="51"/>
        <end position="67"/>
    </location>
</feature>
<feature type="chain" id="PRO_5046345956" description="GerMN domain-containing protein" evidence="2">
    <location>
        <begin position="25"/>
        <end position="304"/>
    </location>
</feature>
<evidence type="ECO:0000313" key="4">
    <source>
        <dbReference type="EMBL" id="MBM7494695.1"/>
    </source>
</evidence>
<dbReference type="InterPro" id="IPR019606">
    <property type="entry name" value="GerMN"/>
</dbReference>
<accession>A0ABS2M2N3</accession>
<proteinExistence type="predicted"/>
<dbReference type="SMART" id="SM00909">
    <property type="entry name" value="Germane"/>
    <property type="match status" value="1"/>
</dbReference>
<feature type="domain" description="GerMN" evidence="3">
    <location>
        <begin position="114"/>
        <end position="196"/>
    </location>
</feature>
<keyword evidence="2" id="KW-0732">Signal</keyword>
<protein>
    <recommendedName>
        <fullName evidence="3">GerMN domain-containing protein</fullName>
    </recommendedName>
</protein>
<comment type="caution">
    <text evidence="4">The sequence shown here is derived from an EMBL/GenBank/DDBJ whole genome shotgun (WGS) entry which is preliminary data.</text>
</comment>
<sequence length="304" mass="30898">MSRRGVASAIAPVLVAALLGTACGGPRSGALGPAPTAAPPSVAPSNATPSSAPPSGRPDPTSTPPSDLPRAPTTTPPAPAGTTTPETVTVELWFVRAGQLVPTRRARPATVATSRLALTELAAGPTAAEAATGLTTLVPAGVEVTRITDGLATLRVPSADDPAQRRLREAQVVWTLTQFPTVRQVRVDGAAPVDRTDYADLLPPIVVTGPIPGERVSTPLVVTGTADVFEATVSVRVLDAAGREVATGFGTASCGSGCRGGYRVAVGWRTVREQKGTVEVYEVSARDGTRINTMAVPVLLAPGG</sequence>